<dbReference type="AlphaFoldDB" id="A0A9J6CDB2"/>
<evidence type="ECO:0000313" key="1">
    <source>
        <dbReference type="EMBL" id="KAG5680042.1"/>
    </source>
</evidence>
<keyword evidence="2" id="KW-1185">Reference proteome</keyword>
<sequence>MNSLDKTLLTSSEDELKLIYEEENQKLLKNQLIFDCLKKLTIDDFPKDLNENSRKNIEKALLSARINDFLDLGNGQTLLNLENFKLSNVKLSYTEKKTIHEQVEKLVRREVALRSQDCSLENDIKKAKNKFIELTKENTDLIITLERLKNEELNLLKEVTDTFLGSDQKLVVQNLLEEAEYEEARIKNFCNKSEEFLVEQTSKSKNVLLELSAHLDDLIRKKNEKIDLNNV</sequence>
<name>A0A9J6CDB2_POLVA</name>
<proteinExistence type="predicted"/>
<organism evidence="1 2">
    <name type="scientific">Polypedilum vanderplanki</name>
    <name type="common">Sleeping chironomid midge</name>
    <dbReference type="NCBI Taxonomy" id="319348"/>
    <lineage>
        <taxon>Eukaryota</taxon>
        <taxon>Metazoa</taxon>
        <taxon>Ecdysozoa</taxon>
        <taxon>Arthropoda</taxon>
        <taxon>Hexapoda</taxon>
        <taxon>Insecta</taxon>
        <taxon>Pterygota</taxon>
        <taxon>Neoptera</taxon>
        <taxon>Endopterygota</taxon>
        <taxon>Diptera</taxon>
        <taxon>Nematocera</taxon>
        <taxon>Chironomoidea</taxon>
        <taxon>Chironomidae</taxon>
        <taxon>Chironominae</taxon>
        <taxon>Polypedilum</taxon>
        <taxon>Polypedilum</taxon>
    </lineage>
</organism>
<dbReference type="EMBL" id="JADBJN010000001">
    <property type="protein sequence ID" value="KAG5680042.1"/>
    <property type="molecule type" value="Genomic_DNA"/>
</dbReference>
<dbReference type="Proteomes" id="UP001107558">
    <property type="component" value="Chromosome 1"/>
</dbReference>
<gene>
    <name evidence="1" type="ORF">PVAND_009573</name>
</gene>
<protein>
    <submittedName>
        <fullName evidence="1">Uncharacterized protein</fullName>
    </submittedName>
</protein>
<dbReference type="OrthoDB" id="7757854at2759"/>
<reference evidence="1" key="1">
    <citation type="submission" date="2021-03" db="EMBL/GenBank/DDBJ databases">
        <title>Chromosome level genome of the anhydrobiotic midge Polypedilum vanderplanki.</title>
        <authorList>
            <person name="Yoshida Y."/>
            <person name="Kikawada T."/>
            <person name="Gusev O."/>
        </authorList>
    </citation>
    <scope>NUCLEOTIDE SEQUENCE</scope>
    <source>
        <strain evidence="1">NIAS01</strain>
        <tissue evidence="1">Whole body or cell culture</tissue>
    </source>
</reference>
<accession>A0A9J6CDB2</accession>
<comment type="caution">
    <text evidence="1">The sequence shown here is derived from an EMBL/GenBank/DDBJ whole genome shotgun (WGS) entry which is preliminary data.</text>
</comment>
<evidence type="ECO:0000313" key="2">
    <source>
        <dbReference type="Proteomes" id="UP001107558"/>
    </source>
</evidence>